<accession>A0A0U3PHL6</accession>
<proteinExistence type="predicted"/>
<sequence length="76" mass="8578">MYIVSGVMRYFHRPVGETGAPDYVDLKAGQLVHTPAMVEHAALFLEDCTFLNITSEKRDQATYEDDIVRVNLYPGT</sequence>
<organism evidence="1 2">
    <name type="scientific">Pannonibacter phragmitetus</name>
    <dbReference type="NCBI Taxonomy" id="121719"/>
    <lineage>
        <taxon>Bacteria</taxon>
        <taxon>Pseudomonadati</taxon>
        <taxon>Pseudomonadota</taxon>
        <taxon>Alphaproteobacteria</taxon>
        <taxon>Hyphomicrobiales</taxon>
        <taxon>Stappiaceae</taxon>
        <taxon>Pannonibacter</taxon>
    </lineage>
</organism>
<dbReference type="STRING" id="121719.APZ00_06085"/>
<dbReference type="InterPro" id="IPR011051">
    <property type="entry name" value="RmlC_Cupin_sf"/>
</dbReference>
<evidence type="ECO:0000313" key="1">
    <source>
        <dbReference type="EMBL" id="ALV26701.1"/>
    </source>
</evidence>
<evidence type="ECO:0000313" key="2">
    <source>
        <dbReference type="Proteomes" id="UP000064921"/>
    </source>
</evidence>
<dbReference type="SUPFAM" id="SSF51182">
    <property type="entry name" value="RmlC-like cupins"/>
    <property type="match status" value="1"/>
</dbReference>
<dbReference type="EMBL" id="CP013068">
    <property type="protein sequence ID" value="ALV26701.1"/>
    <property type="molecule type" value="Genomic_DNA"/>
</dbReference>
<dbReference type="AlphaFoldDB" id="A0A0U3PHL6"/>
<dbReference type="Proteomes" id="UP000064921">
    <property type="component" value="Chromosome"/>
</dbReference>
<protein>
    <submittedName>
        <fullName evidence="1">Uncharacterized protein</fullName>
    </submittedName>
</protein>
<reference evidence="1 2" key="1">
    <citation type="submission" date="2015-10" db="EMBL/GenBank/DDBJ databases">
        <title>The world's first case of liver abscess caused by Pannonibacter phragmitetus.</title>
        <authorList>
            <person name="Ming D."/>
            <person name="Wang M."/>
            <person name="Zhou Y."/>
            <person name="Jiang T."/>
            <person name="Hu S."/>
        </authorList>
    </citation>
    <scope>NUCLEOTIDE SEQUENCE [LARGE SCALE GENOMIC DNA]</scope>
    <source>
        <strain evidence="1 2">31801</strain>
    </source>
</reference>
<gene>
    <name evidence="1" type="ORF">APZ00_06085</name>
</gene>
<keyword evidence="2" id="KW-1185">Reference proteome</keyword>
<name>A0A0U3PHL6_9HYPH</name>
<dbReference type="KEGG" id="pphr:APZ00_06085"/>